<comment type="subcellular location">
    <subcellularLocation>
        <location evidence="1">Membrane</location>
        <topology evidence="1">Multi-pass membrane protein</topology>
    </subcellularLocation>
</comment>
<evidence type="ECO:0000256" key="1">
    <source>
        <dbReference type="ARBA" id="ARBA00004141"/>
    </source>
</evidence>
<evidence type="ECO:0000256" key="2">
    <source>
        <dbReference type="ARBA" id="ARBA00006375"/>
    </source>
</evidence>
<reference evidence="12 13" key="1">
    <citation type="submission" date="2025-04" db="UniProtKB">
        <authorList>
            <consortium name="RefSeq"/>
        </authorList>
    </citation>
    <scope>IDENTIFICATION</scope>
    <source>
        <strain evidence="12 13">15085-1641.00</strain>
        <tissue evidence="12 13">Whole body</tissue>
    </source>
</reference>
<dbReference type="KEGG" id="dhe:111593538"/>
<dbReference type="InterPro" id="IPR023395">
    <property type="entry name" value="MCP_dom_sf"/>
</dbReference>
<dbReference type="GeneID" id="111593538"/>
<dbReference type="PANTHER" id="PTHR45618">
    <property type="entry name" value="MITOCHONDRIAL DICARBOXYLATE CARRIER-RELATED"/>
    <property type="match status" value="1"/>
</dbReference>
<evidence type="ECO:0000256" key="10">
    <source>
        <dbReference type="SAM" id="Phobius"/>
    </source>
</evidence>
<dbReference type="PROSITE" id="PS50920">
    <property type="entry name" value="SOLCAR"/>
    <property type="match status" value="3"/>
</dbReference>
<evidence type="ECO:0000256" key="8">
    <source>
        <dbReference type="PROSITE-ProRule" id="PRU00282"/>
    </source>
</evidence>
<keyword evidence="3 9" id="KW-0813">Transport</keyword>
<evidence type="ECO:0000313" key="13">
    <source>
        <dbReference type="RefSeq" id="XP_023162109.1"/>
    </source>
</evidence>
<keyword evidence="6 10" id="KW-1133">Transmembrane helix</keyword>
<dbReference type="RefSeq" id="XP_023162109.1">
    <property type="nucleotide sequence ID" value="XM_023306341.1"/>
</dbReference>
<proteinExistence type="inferred from homology"/>
<dbReference type="OMA" id="KHMMRFG"/>
<dbReference type="AlphaFoldDB" id="A0A6J1L8C0"/>
<dbReference type="Pfam" id="PF00153">
    <property type="entry name" value="Mito_carr"/>
    <property type="match status" value="3"/>
</dbReference>
<dbReference type="CTD" id="40039"/>
<keyword evidence="7 8" id="KW-0472">Membrane</keyword>
<accession>A0A6J1L8C0</accession>
<evidence type="ECO:0000313" key="12">
    <source>
        <dbReference type="RefSeq" id="XP_023162108.1"/>
    </source>
</evidence>
<dbReference type="Proteomes" id="UP000504633">
    <property type="component" value="Unplaced"/>
</dbReference>
<keyword evidence="4 8" id="KW-0812">Transmembrane</keyword>
<gene>
    <name evidence="12 13" type="primary">LOC111593538</name>
</gene>
<evidence type="ECO:0000313" key="11">
    <source>
        <dbReference type="Proteomes" id="UP000504633"/>
    </source>
</evidence>
<feature type="transmembrane region" description="Helical" evidence="10">
    <location>
        <begin position="67"/>
        <end position="87"/>
    </location>
</feature>
<dbReference type="InterPro" id="IPR050391">
    <property type="entry name" value="Mito_Metabolite_Transporter"/>
</dbReference>
<evidence type="ECO:0000256" key="4">
    <source>
        <dbReference type="ARBA" id="ARBA00022692"/>
    </source>
</evidence>
<feature type="repeat" description="Solcar" evidence="8">
    <location>
        <begin position="1"/>
        <end position="54"/>
    </location>
</feature>
<evidence type="ECO:0000256" key="5">
    <source>
        <dbReference type="ARBA" id="ARBA00022737"/>
    </source>
</evidence>
<name>A0A6J1L8C0_DROHY</name>
<dbReference type="Gene3D" id="1.50.40.10">
    <property type="entry name" value="Mitochondrial carrier domain"/>
    <property type="match status" value="1"/>
</dbReference>
<dbReference type="InterPro" id="IPR018108">
    <property type="entry name" value="MCP_transmembrane"/>
</dbReference>
<keyword evidence="5" id="KW-0677">Repeat</keyword>
<evidence type="ECO:0000256" key="3">
    <source>
        <dbReference type="ARBA" id="ARBA00022448"/>
    </source>
</evidence>
<comment type="similarity">
    <text evidence="2 9">Belongs to the mitochondrial carrier (TC 2.A.29) family.</text>
</comment>
<dbReference type="OrthoDB" id="448427at2759"/>
<dbReference type="GO" id="GO:0016020">
    <property type="term" value="C:membrane"/>
    <property type="evidence" value="ECO:0007669"/>
    <property type="project" value="UniProtKB-SubCell"/>
</dbReference>
<organism evidence="11 13">
    <name type="scientific">Drosophila hydei</name>
    <name type="common">Fruit fly</name>
    <dbReference type="NCBI Taxonomy" id="7224"/>
    <lineage>
        <taxon>Eukaryota</taxon>
        <taxon>Metazoa</taxon>
        <taxon>Ecdysozoa</taxon>
        <taxon>Arthropoda</taxon>
        <taxon>Hexapoda</taxon>
        <taxon>Insecta</taxon>
        <taxon>Pterygota</taxon>
        <taxon>Neoptera</taxon>
        <taxon>Endopterygota</taxon>
        <taxon>Diptera</taxon>
        <taxon>Brachycera</taxon>
        <taxon>Muscomorpha</taxon>
        <taxon>Ephydroidea</taxon>
        <taxon>Drosophilidae</taxon>
        <taxon>Drosophila</taxon>
    </lineage>
</organism>
<keyword evidence="11" id="KW-1185">Reference proteome</keyword>
<evidence type="ECO:0000256" key="7">
    <source>
        <dbReference type="ARBA" id="ARBA00023136"/>
    </source>
</evidence>
<evidence type="ECO:0000256" key="9">
    <source>
        <dbReference type="RuleBase" id="RU000488"/>
    </source>
</evidence>
<feature type="repeat" description="Solcar" evidence="8">
    <location>
        <begin position="161"/>
        <end position="245"/>
    </location>
</feature>
<protein>
    <submittedName>
        <fullName evidence="12 13">Mitochondrial dicarboxylate carrier isoform X1</fullName>
    </submittedName>
</protein>
<evidence type="ECO:0000256" key="6">
    <source>
        <dbReference type="ARBA" id="ARBA00022989"/>
    </source>
</evidence>
<dbReference type="SUPFAM" id="SSF103506">
    <property type="entry name" value="Mitochondrial carrier"/>
    <property type="match status" value="1"/>
</dbReference>
<dbReference type="RefSeq" id="XP_023162108.1">
    <property type="nucleotide sequence ID" value="XM_023306340.1"/>
</dbReference>
<feature type="repeat" description="Solcar" evidence="8">
    <location>
        <begin position="61"/>
        <end position="152"/>
    </location>
</feature>
<sequence length="254" mass="28973">MQTQRQKKSMLKTTLKVIRLRGFLGFYDGFTAAALRQMTCTSLRFSLYENGKHLEILENSNSMLNKLYVASFAGIVGSLVGLPMDVINVRMQNDMKYDEHLRRNYKSFMDALIRIPKEEGWMTLYSGGVAAVLKAAVGNCAQLAVYDQVKSELHERFMLEDDVHLHLKSSIITSIIESIVSQPFDVLKTLMMNAPPSQFPTVFHAIKYMMRFGYLSPYRGLMPTIVRKAPATISLFIIYEQLRINLGYLPLEPK</sequence>